<name>A0ABX8RM38_NOCIO</name>
<dbReference type="RefSeq" id="WP_218471565.1">
    <property type="nucleotide sequence ID" value="NZ_BAABJN010000006.1"/>
</dbReference>
<comment type="similarity">
    <text evidence="1">Belongs to the short-chain dehydrogenases/reductases (SDR) family.</text>
</comment>
<dbReference type="EMBL" id="CP078145">
    <property type="protein sequence ID" value="QXN90698.1"/>
    <property type="molecule type" value="Genomic_DNA"/>
</dbReference>
<dbReference type="Pfam" id="PF13561">
    <property type="entry name" value="adh_short_C2"/>
    <property type="match status" value="1"/>
</dbReference>
<dbReference type="InterPro" id="IPR020904">
    <property type="entry name" value="Sc_DH/Rdtase_CS"/>
</dbReference>
<dbReference type="InterPro" id="IPR052178">
    <property type="entry name" value="Sec_Metab_Biosynth_SDR"/>
</dbReference>
<sequence length="252" mass="26170">MNESLFSVQGKVALVTGGARGVGALIAQSLVEAGAQVYLTARDGMAAEKAAAALSLLGDCRSLVADVSSEAGCRALAEEFGTEEQALHLLVNNAGVFHAAPLDEFDETGWRDTLAVNLEAVFHMTKFLRPLLVAASTPDDPARVINVGSIDGIRVPAAESYSYGASKAAMHHLTKHLANRLAPQITVNAMALGPFVSDMLERDLALEIGARLAMRRHGGIDDIAGIVGFLGSRASSFITGTVISVDGGMAAA</sequence>
<proteinExistence type="inferred from homology"/>
<dbReference type="InterPro" id="IPR057326">
    <property type="entry name" value="KR_dom"/>
</dbReference>
<organism evidence="5 6">
    <name type="scientific">Nocardia iowensis</name>
    <dbReference type="NCBI Taxonomy" id="204891"/>
    <lineage>
        <taxon>Bacteria</taxon>
        <taxon>Bacillati</taxon>
        <taxon>Actinomycetota</taxon>
        <taxon>Actinomycetes</taxon>
        <taxon>Mycobacteriales</taxon>
        <taxon>Nocardiaceae</taxon>
        <taxon>Nocardia</taxon>
    </lineage>
</organism>
<dbReference type="InterPro" id="IPR002347">
    <property type="entry name" value="SDR_fam"/>
</dbReference>
<accession>A0ABX8RM38</accession>
<protein>
    <submittedName>
        <fullName evidence="5">SDR family oxidoreductase</fullName>
    </submittedName>
</protein>
<gene>
    <name evidence="5" type="ORF">KV110_35820</name>
</gene>
<dbReference type="SMART" id="SM00822">
    <property type="entry name" value="PKS_KR"/>
    <property type="match status" value="1"/>
</dbReference>
<feature type="domain" description="Ketoreductase" evidence="4">
    <location>
        <begin position="11"/>
        <end position="199"/>
    </location>
</feature>
<evidence type="ECO:0000256" key="3">
    <source>
        <dbReference type="ARBA" id="ARBA00023002"/>
    </source>
</evidence>
<keyword evidence="2" id="KW-0521">NADP</keyword>
<dbReference type="Proteomes" id="UP000694257">
    <property type="component" value="Chromosome"/>
</dbReference>
<evidence type="ECO:0000256" key="1">
    <source>
        <dbReference type="ARBA" id="ARBA00006484"/>
    </source>
</evidence>
<evidence type="ECO:0000259" key="4">
    <source>
        <dbReference type="SMART" id="SM00822"/>
    </source>
</evidence>
<keyword evidence="3" id="KW-0560">Oxidoreductase</keyword>
<evidence type="ECO:0000256" key="2">
    <source>
        <dbReference type="ARBA" id="ARBA00022857"/>
    </source>
</evidence>
<dbReference type="PANTHER" id="PTHR43618">
    <property type="entry name" value="7-ALPHA-HYDROXYSTEROID DEHYDROGENASE"/>
    <property type="match status" value="1"/>
</dbReference>
<keyword evidence="6" id="KW-1185">Reference proteome</keyword>
<dbReference type="PANTHER" id="PTHR43618:SF17">
    <property type="entry name" value="RHAMNOLIPIDS BIOSYNTHESIS 3-OXOACYL-[ACYL-CARRIER-PROTEIN] REDUCTASE"/>
    <property type="match status" value="1"/>
</dbReference>
<evidence type="ECO:0000313" key="6">
    <source>
        <dbReference type="Proteomes" id="UP000694257"/>
    </source>
</evidence>
<evidence type="ECO:0000313" key="5">
    <source>
        <dbReference type="EMBL" id="QXN90698.1"/>
    </source>
</evidence>
<reference evidence="5 6" key="1">
    <citation type="submission" date="2021-07" db="EMBL/GenBank/DDBJ databases">
        <title>Whole Genome Sequence of Nocardia Iowensis.</title>
        <authorList>
            <person name="Lamm A."/>
            <person name="Collins-Fairclough A.M."/>
            <person name="Bunk B."/>
            <person name="Sproer C."/>
        </authorList>
    </citation>
    <scope>NUCLEOTIDE SEQUENCE [LARGE SCALE GENOMIC DNA]</scope>
    <source>
        <strain evidence="5 6">NRRL 5646</strain>
    </source>
</reference>
<dbReference type="PROSITE" id="PS00061">
    <property type="entry name" value="ADH_SHORT"/>
    <property type="match status" value="1"/>
</dbReference>